<comment type="caution">
    <text evidence="2">The sequence shown here is derived from an EMBL/GenBank/DDBJ whole genome shotgun (WGS) entry which is preliminary data.</text>
</comment>
<dbReference type="EMBL" id="JABFUD020000007">
    <property type="protein sequence ID" value="KAI5078160.1"/>
    <property type="molecule type" value="Genomic_DNA"/>
</dbReference>
<organism evidence="2 3">
    <name type="scientific">Adiantum capillus-veneris</name>
    <name type="common">Maidenhair fern</name>
    <dbReference type="NCBI Taxonomy" id="13818"/>
    <lineage>
        <taxon>Eukaryota</taxon>
        <taxon>Viridiplantae</taxon>
        <taxon>Streptophyta</taxon>
        <taxon>Embryophyta</taxon>
        <taxon>Tracheophyta</taxon>
        <taxon>Polypodiopsida</taxon>
        <taxon>Polypodiidae</taxon>
        <taxon>Polypodiales</taxon>
        <taxon>Pteridineae</taxon>
        <taxon>Pteridaceae</taxon>
        <taxon>Vittarioideae</taxon>
        <taxon>Adiantum</taxon>
    </lineage>
</organism>
<feature type="transmembrane region" description="Helical" evidence="1">
    <location>
        <begin position="51"/>
        <end position="78"/>
    </location>
</feature>
<keyword evidence="1" id="KW-0472">Membrane</keyword>
<evidence type="ECO:0000313" key="3">
    <source>
        <dbReference type="Proteomes" id="UP000886520"/>
    </source>
</evidence>
<keyword evidence="3" id="KW-1185">Reference proteome</keyword>
<gene>
    <name evidence="2" type="ORF">GOP47_0007984</name>
</gene>
<keyword evidence="1" id="KW-0812">Transmembrane</keyword>
<evidence type="ECO:0000256" key="1">
    <source>
        <dbReference type="SAM" id="Phobius"/>
    </source>
</evidence>
<protein>
    <submittedName>
        <fullName evidence="2">Uncharacterized protein</fullName>
    </submittedName>
</protein>
<sequence>MAVLLEGPAGILAATVALLVVQEAVLGVPVADSVAQEVVLGVLVVVLVAQEVVLVVVAVLVVAVADLVVVVVVVVVALEAVFRSRKMHTQFSNFWNLLGIYHLKVKNLLKCQEAYMFPNGTYELVNFDGIPHKACVNCYKS</sequence>
<evidence type="ECO:0000313" key="2">
    <source>
        <dbReference type="EMBL" id="KAI5078160.1"/>
    </source>
</evidence>
<dbReference type="AlphaFoldDB" id="A0A9D4ZMH6"/>
<name>A0A9D4ZMH6_ADICA</name>
<proteinExistence type="predicted"/>
<dbReference type="Proteomes" id="UP000886520">
    <property type="component" value="Chromosome 7"/>
</dbReference>
<keyword evidence="1" id="KW-1133">Transmembrane helix</keyword>
<reference evidence="2" key="1">
    <citation type="submission" date="2021-01" db="EMBL/GenBank/DDBJ databases">
        <title>Adiantum capillus-veneris genome.</title>
        <authorList>
            <person name="Fang Y."/>
            <person name="Liao Q."/>
        </authorList>
    </citation>
    <scope>NUCLEOTIDE SEQUENCE</scope>
    <source>
        <strain evidence="2">H3</strain>
        <tissue evidence="2">Leaf</tissue>
    </source>
</reference>
<accession>A0A9D4ZMH6</accession>